<evidence type="ECO:0000313" key="3">
    <source>
        <dbReference type="Proteomes" id="UP000249538"/>
    </source>
</evidence>
<organism evidence="2 3">
    <name type="scientific">Cereibacter changlensis</name>
    <dbReference type="NCBI Taxonomy" id="402884"/>
    <lineage>
        <taxon>Bacteria</taxon>
        <taxon>Pseudomonadati</taxon>
        <taxon>Pseudomonadota</taxon>
        <taxon>Alphaproteobacteria</taxon>
        <taxon>Rhodobacterales</taxon>
        <taxon>Paracoccaceae</taxon>
        <taxon>Cereibacter</taxon>
    </lineage>
</organism>
<dbReference type="PROSITE" id="PS51208">
    <property type="entry name" value="AUTOTRANSPORTER"/>
    <property type="match status" value="1"/>
</dbReference>
<dbReference type="Proteomes" id="UP000249538">
    <property type="component" value="Unassembled WGS sequence"/>
</dbReference>
<dbReference type="InterPro" id="IPR005546">
    <property type="entry name" value="Autotransporte_beta"/>
</dbReference>
<dbReference type="Gene3D" id="2.40.128.130">
    <property type="entry name" value="Autotransporter beta-domain"/>
    <property type="match status" value="1"/>
</dbReference>
<dbReference type="NCBIfam" id="TIGR01414">
    <property type="entry name" value="autotrans_barl"/>
    <property type="match status" value="1"/>
</dbReference>
<dbReference type="AlphaFoldDB" id="A0A2W7QEV7"/>
<gene>
    <name evidence="2" type="ORF">LX76_04532</name>
</gene>
<reference evidence="2 3" key="1">
    <citation type="submission" date="2018-06" db="EMBL/GenBank/DDBJ databases">
        <title>Genomic Encyclopedia of Archaeal and Bacterial Type Strains, Phase II (KMG-II): from individual species to whole genera.</title>
        <authorList>
            <person name="Goeker M."/>
        </authorList>
    </citation>
    <scope>NUCLEOTIDE SEQUENCE [LARGE SCALE GENOMIC DNA]</scope>
    <source>
        <strain evidence="2 3">DSM 18774</strain>
    </source>
</reference>
<name>A0A2W7QEV7_9RHOB</name>
<evidence type="ECO:0000313" key="2">
    <source>
        <dbReference type="EMBL" id="PZX47054.1"/>
    </source>
</evidence>
<dbReference type="SUPFAM" id="SSF103515">
    <property type="entry name" value="Autotransporter"/>
    <property type="match status" value="1"/>
</dbReference>
<accession>A0A2W7QEV7</accession>
<dbReference type="InterPro" id="IPR036709">
    <property type="entry name" value="Autotransporte_beta_dom_sf"/>
</dbReference>
<feature type="domain" description="Autotransporter" evidence="1">
    <location>
        <begin position="1"/>
        <end position="198"/>
    </location>
</feature>
<dbReference type="Pfam" id="PF03797">
    <property type="entry name" value="Autotransporter"/>
    <property type="match status" value="1"/>
</dbReference>
<protein>
    <submittedName>
        <fullName evidence="2">Outer membrane autotransporter protein</fullName>
    </submittedName>
</protein>
<dbReference type="RefSeq" id="WP_146603670.1">
    <property type="nucleotide sequence ID" value="NZ_QKZS01000038.1"/>
</dbReference>
<dbReference type="InterPro" id="IPR006315">
    <property type="entry name" value="OM_autotransptr_brl_dom"/>
</dbReference>
<dbReference type="EMBL" id="QKZS01000038">
    <property type="protein sequence ID" value="PZX47054.1"/>
    <property type="molecule type" value="Genomic_DNA"/>
</dbReference>
<evidence type="ECO:0000259" key="1">
    <source>
        <dbReference type="PROSITE" id="PS51208"/>
    </source>
</evidence>
<comment type="caution">
    <text evidence="2">The sequence shown here is derived from an EMBL/GenBank/DDBJ whole genome shotgun (WGS) entry which is preliminary data.</text>
</comment>
<proteinExistence type="predicted"/>
<feature type="non-terminal residue" evidence="2">
    <location>
        <position position="1"/>
    </location>
</feature>
<dbReference type="GO" id="GO:0019867">
    <property type="term" value="C:outer membrane"/>
    <property type="evidence" value="ECO:0007669"/>
    <property type="project" value="InterPro"/>
</dbReference>
<sequence length="198" mass="20794">GSGGPGLRFGGGAFVSWHDIDTVRSLASVGQGAAIGGYDARTYSIHAEASYDARLAGRRVEPFLSLAHVRHESDGFTETGGTGSLSVEGMSTDTTFTTLGLRGSAMLDSRFRGVERIVVTGMAGWRHAFGNLDEGMSAELLGSDFVAYGMPIAKNELLLEAGLEMPLSGSSTFSVGYSGQFSEDHHDHGLKAALQVAF</sequence>